<dbReference type="Proteomes" id="UP000604046">
    <property type="component" value="Unassembled WGS sequence"/>
</dbReference>
<dbReference type="EMBL" id="CAJNDS010002320">
    <property type="protein sequence ID" value="CAE7429957.1"/>
    <property type="molecule type" value="Genomic_DNA"/>
</dbReference>
<evidence type="ECO:0000313" key="2">
    <source>
        <dbReference type="EMBL" id="CAE7429957.1"/>
    </source>
</evidence>
<feature type="compositionally biased region" description="Polar residues" evidence="1">
    <location>
        <begin position="133"/>
        <end position="153"/>
    </location>
</feature>
<gene>
    <name evidence="2" type="ORF">SNAT2548_LOCUS23369</name>
</gene>
<sequence length="327" mass="35119">MLKQCDSCCFIAGSSFRILRWKETARRVVDMDALDYDEEASPAEPKPKATPKAEAKATEQPQSTGTTQKPPQVKNPPPDPPTDAKPSTAAAAASSVVQPAVQSKADGNGKDGKGKINAQTDGKGAAQTDGKGATQTDGKGATQTGPANTTQTGLGKGSRAKGDGKSAAAKSTGVPAVAQPTEKEKAWSAAPKVEKEIAPNQQWQIPRCEVIRRLFEENPAVADCLLRHAADAKAFSAVLDVLLHPSPRGRAYVVELFHKVLKHDASANTSAYLMTWSQEKMYLLSLSPDHWGEWSKPASYQSGEWSSSEQGFWNTVDWRARPSMYQD</sequence>
<comment type="caution">
    <text evidence="2">The sequence shown here is derived from an EMBL/GenBank/DDBJ whole genome shotgun (WGS) entry which is preliminary data.</text>
</comment>
<feature type="compositionally biased region" description="Pro residues" evidence="1">
    <location>
        <begin position="73"/>
        <end position="83"/>
    </location>
</feature>
<proteinExistence type="predicted"/>
<organism evidence="2 3">
    <name type="scientific">Symbiodinium natans</name>
    <dbReference type="NCBI Taxonomy" id="878477"/>
    <lineage>
        <taxon>Eukaryota</taxon>
        <taxon>Sar</taxon>
        <taxon>Alveolata</taxon>
        <taxon>Dinophyceae</taxon>
        <taxon>Suessiales</taxon>
        <taxon>Symbiodiniaceae</taxon>
        <taxon>Symbiodinium</taxon>
    </lineage>
</organism>
<keyword evidence="3" id="KW-1185">Reference proteome</keyword>
<evidence type="ECO:0000256" key="1">
    <source>
        <dbReference type="SAM" id="MobiDB-lite"/>
    </source>
</evidence>
<feature type="region of interest" description="Disordered" evidence="1">
    <location>
        <begin position="33"/>
        <end position="183"/>
    </location>
</feature>
<evidence type="ECO:0000313" key="3">
    <source>
        <dbReference type="Proteomes" id="UP000604046"/>
    </source>
</evidence>
<protein>
    <submittedName>
        <fullName evidence="2">Uncharacterized protein</fullName>
    </submittedName>
</protein>
<feature type="compositionally biased region" description="Basic and acidic residues" evidence="1">
    <location>
        <begin position="45"/>
        <end position="57"/>
    </location>
</feature>
<accession>A0A812R9V7</accession>
<dbReference type="AlphaFoldDB" id="A0A812R9V7"/>
<name>A0A812R9V7_9DINO</name>
<feature type="compositionally biased region" description="Low complexity" evidence="1">
    <location>
        <begin position="84"/>
        <end position="106"/>
    </location>
</feature>
<reference evidence="2" key="1">
    <citation type="submission" date="2021-02" db="EMBL/GenBank/DDBJ databases">
        <authorList>
            <person name="Dougan E. K."/>
            <person name="Rhodes N."/>
            <person name="Thang M."/>
            <person name="Chan C."/>
        </authorList>
    </citation>
    <scope>NUCLEOTIDE SEQUENCE</scope>
</reference>